<feature type="transmembrane region" description="Helical" evidence="1">
    <location>
        <begin position="6"/>
        <end position="29"/>
    </location>
</feature>
<evidence type="ECO:0008006" key="4">
    <source>
        <dbReference type="Google" id="ProtNLM"/>
    </source>
</evidence>
<comment type="caution">
    <text evidence="2">The sequence shown here is derived from an EMBL/GenBank/DDBJ whole genome shotgun (WGS) entry which is preliminary data.</text>
</comment>
<name>A0A4D4LRI0_STRVO</name>
<keyword evidence="3" id="KW-1185">Reference proteome</keyword>
<dbReference type="OrthoDB" id="7995400at2"/>
<protein>
    <recommendedName>
        <fullName evidence="4">Cadmium transporter</fullName>
    </recommendedName>
</protein>
<gene>
    <name evidence="2" type="ORF">SVIO_110720</name>
</gene>
<keyword evidence="1" id="KW-1133">Transmembrane helix</keyword>
<feature type="transmembrane region" description="Helical" evidence="1">
    <location>
        <begin position="139"/>
        <end position="161"/>
    </location>
</feature>
<evidence type="ECO:0000313" key="3">
    <source>
        <dbReference type="Proteomes" id="UP000301309"/>
    </source>
</evidence>
<feature type="transmembrane region" description="Helical" evidence="1">
    <location>
        <begin position="173"/>
        <end position="191"/>
    </location>
</feature>
<keyword evidence="1" id="KW-0472">Membrane</keyword>
<sequence>MDLGIIGQAAGLFAVTNIDDVLILSLFFAQGAGHHGSTRRIVIGQYLGFAAILAVAVAAAFGATFLPESAIPYLGLLPLALGLKAAWQAWKHRDDEDDEQQTAEGGPKALEVAAVTFANGGDNIGVYVPVFATAGVGGMSVYAIVFLILVAVWCFTGRFFATRPLVAKALSRWGHILLPLVLIAIGLLILIEGGAFGL</sequence>
<dbReference type="Proteomes" id="UP000301309">
    <property type="component" value="Unassembled WGS sequence"/>
</dbReference>
<proteinExistence type="predicted"/>
<accession>A0A4D4LRI0</accession>
<dbReference type="InterPro" id="IPR004676">
    <property type="entry name" value="Cd-R_transporter"/>
</dbReference>
<evidence type="ECO:0000256" key="1">
    <source>
        <dbReference type="SAM" id="Phobius"/>
    </source>
</evidence>
<keyword evidence="1" id="KW-0812">Transmembrane</keyword>
<dbReference type="AlphaFoldDB" id="A0A4D4LRI0"/>
<dbReference type="RefSeq" id="WP_137982243.1">
    <property type="nucleotide sequence ID" value="NZ_BAAASO010000081.1"/>
</dbReference>
<dbReference type="Pfam" id="PF03596">
    <property type="entry name" value="Cad"/>
    <property type="match status" value="1"/>
</dbReference>
<organism evidence="2 3">
    <name type="scientific">Streptomyces violaceusniger</name>
    <dbReference type="NCBI Taxonomy" id="68280"/>
    <lineage>
        <taxon>Bacteria</taxon>
        <taxon>Bacillati</taxon>
        <taxon>Actinomycetota</taxon>
        <taxon>Actinomycetes</taxon>
        <taxon>Kitasatosporales</taxon>
        <taxon>Streptomycetaceae</taxon>
        <taxon>Streptomyces</taxon>
        <taxon>Streptomyces violaceusniger group</taxon>
    </lineage>
</organism>
<feature type="transmembrane region" description="Helical" evidence="1">
    <location>
        <begin position="41"/>
        <end position="66"/>
    </location>
</feature>
<evidence type="ECO:0000313" key="2">
    <source>
        <dbReference type="EMBL" id="GDY60449.1"/>
    </source>
</evidence>
<reference evidence="2 3" key="1">
    <citation type="journal article" date="2020" name="Int. J. Syst. Evol. Microbiol.">
        <title>Reclassification of Streptomyces castelarensis and Streptomyces sporoclivatus as later heterotypic synonyms of Streptomyces antimycoticus.</title>
        <authorList>
            <person name="Komaki H."/>
            <person name="Tamura T."/>
        </authorList>
    </citation>
    <scope>NUCLEOTIDE SEQUENCE [LARGE SCALE GENOMIC DNA]</scope>
    <source>
        <strain evidence="2 3">NBRC 13459</strain>
    </source>
</reference>
<dbReference type="EMBL" id="BJHW01000002">
    <property type="protein sequence ID" value="GDY60449.1"/>
    <property type="molecule type" value="Genomic_DNA"/>
</dbReference>